<feature type="compositionally biased region" description="Basic residues" evidence="2">
    <location>
        <begin position="355"/>
        <end position="366"/>
    </location>
</feature>
<feature type="compositionally biased region" description="Basic and acidic residues" evidence="2">
    <location>
        <begin position="248"/>
        <end position="280"/>
    </location>
</feature>
<sequence length="366" mass="43141">MNLDQSLDNSSNHWEQFEQFRKKITQECQSEEKHFKTKRDSYTSLEKIRKSSVHDESGPKELQLNVDSKPPILVQPSEADRIIKLRIENQELKEKLEKYEKNEQTHQTNSEELELIKQAHAKQLKSQKEYYDVENNQLKNKINSFNEELEELKKVYKEKNMKLYNLVLQLEQEKQELIDKNIQLLENRQQNSQQDVHQLVEERTRVLSEQIYQLEERNAKLQVEKSKIEEKYMNLLSGKQQSMQNTLKSERSERKETKNCDTDRKSIEKLNRSSIHKSDCKPPMPTSISQSFEQLPPAQKSILKPSKLNISSKENLQPMNQSKILDTPQSNRKSARAQSSVSKKSTKPQSQTQKVVKKKQIYSKIK</sequence>
<dbReference type="OMA" id="NSSNHWE"/>
<name>A0A8S1P2W3_PARPR</name>
<feature type="region of interest" description="Disordered" evidence="2">
    <location>
        <begin position="237"/>
        <end position="366"/>
    </location>
</feature>
<proteinExistence type="predicted"/>
<gene>
    <name evidence="3" type="ORF">PPRIM_AZ9-3.1.T1030176</name>
</gene>
<keyword evidence="4" id="KW-1185">Reference proteome</keyword>
<feature type="coiled-coil region" evidence="1">
    <location>
        <begin position="82"/>
        <end position="231"/>
    </location>
</feature>
<comment type="caution">
    <text evidence="3">The sequence shown here is derived from an EMBL/GenBank/DDBJ whole genome shotgun (WGS) entry which is preliminary data.</text>
</comment>
<organism evidence="3 4">
    <name type="scientific">Paramecium primaurelia</name>
    <dbReference type="NCBI Taxonomy" id="5886"/>
    <lineage>
        <taxon>Eukaryota</taxon>
        <taxon>Sar</taxon>
        <taxon>Alveolata</taxon>
        <taxon>Ciliophora</taxon>
        <taxon>Intramacronucleata</taxon>
        <taxon>Oligohymenophorea</taxon>
        <taxon>Peniculida</taxon>
        <taxon>Parameciidae</taxon>
        <taxon>Paramecium</taxon>
    </lineage>
</organism>
<protein>
    <submittedName>
        <fullName evidence="3">Uncharacterized protein</fullName>
    </submittedName>
</protein>
<dbReference type="AlphaFoldDB" id="A0A8S1P2W3"/>
<feature type="compositionally biased region" description="Polar residues" evidence="2">
    <location>
        <begin position="308"/>
        <end position="332"/>
    </location>
</feature>
<reference evidence="3" key="1">
    <citation type="submission" date="2021-01" db="EMBL/GenBank/DDBJ databases">
        <authorList>
            <consortium name="Genoscope - CEA"/>
            <person name="William W."/>
        </authorList>
    </citation>
    <scope>NUCLEOTIDE SEQUENCE</scope>
</reference>
<evidence type="ECO:0000313" key="4">
    <source>
        <dbReference type="Proteomes" id="UP000688137"/>
    </source>
</evidence>
<accession>A0A8S1P2W3</accession>
<evidence type="ECO:0000313" key="3">
    <source>
        <dbReference type="EMBL" id="CAD8097323.1"/>
    </source>
</evidence>
<evidence type="ECO:0000256" key="1">
    <source>
        <dbReference type="SAM" id="Coils"/>
    </source>
</evidence>
<evidence type="ECO:0000256" key="2">
    <source>
        <dbReference type="SAM" id="MobiDB-lite"/>
    </source>
</evidence>
<dbReference type="Proteomes" id="UP000688137">
    <property type="component" value="Unassembled WGS sequence"/>
</dbReference>
<keyword evidence="1" id="KW-0175">Coiled coil</keyword>
<feature type="compositionally biased region" description="Polar residues" evidence="2">
    <location>
        <begin position="237"/>
        <end position="247"/>
    </location>
</feature>
<dbReference type="EMBL" id="CAJJDM010000106">
    <property type="protein sequence ID" value="CAD8097323.1"/>
    <property type="molecule type" value="Genomic_DNA"/>
</dbReference>
<feature type="compositionally biased region" description="Low complexity" evidence="2">
    <location>
        <begin position="338"/>
        <end position="354"/>
    </location>
</feature>